<feature type="compositionally biased region" description="Low complexity" evidence="1">
    <location>
        <begin position="1"/>
        <end position="12"/>
    </location>
</feature>
<sequence length="100" mass="11009">MECTVQQQQQRQQRGRRRRRRRSKETQGVGDEDKTRVAIDLQQQAAAGEGAGQVGGQGWLPPRSIAISTDYSPRSRLTRVAGPYPEGSEVTLSCQVLGGE</sequence>
<comment type="caution">
    <text evidence="2">The sequence shown here is derived from an EMBL/GenBank/DDBJ whole genome shotgun (WGS) entry which is preliminary data.</text>
</comment>
<evidence type="ECO:0000256" key="1">
    <source>
        <dbReference type="SAM" id="MobiDB-lite"/>
    </source>
</evidence>
<dbReference type="Proteomes" id="UP000324222">
    <property type="component" value="Unassembled WGS sequence"/>
</dbReference>
<feature type="compositionally biased region" description="Basic residues" evidence="1">
    <location>
        <begin position="13"/>
        <end position="23"/>
    </location>
</feature>
<dbReference type="EMBL" id="VSRR010023889">
    <property type="protein sequence ID" value="MPC65817.1"/>
    <property type="molecule type" value="Genomic_DNA"/>
</dbReference>
<feature type="region of interest" description="Disordered" evidence="1">
    <location>
        <begin position="1"/>
        <end position="35"/>
    </location>
</feature>
<proteinExistence type="predicted"/>
<gene>
    <name evidence="2" type="ORF">E2C01_059953</name>
</gene>
<evidence type="ECO:0000313" key="3">
    <source>
        <dbReference type="Proteomes" id="UP000324222"/>
    </source>
</evidence>
<organism evidence="2 3">
    <name type="scientific">Portunus trituberculatus</name>
    <name type="common">Swimming crab</name>
    <name type="synonym">Neptunus trituberculatus</name>
    <dbReference type="NCBI Taxonomy" id="210409"/>
    <lineage>
        <taxon>Eukaryota</taxon>
        <taxon>Metazoa</taxon>
        <taxon>Ecdysozoa</taxon>
        <taxon>Arthropoda</taxon>
        <taxon>Crustacea</taxon>
        <taxon>Multicrustacea</taxon>
        <taxon>Malacostraca</taxon>
        <taxon>Eumalacostraca</taxon>
        <taxon>Eucarida</taxon>
        <taxon>Decapoda</taxon>
        <taxon>Pleocyemata</taxon>
        <taxon>Brachyura</taxon>
        <taxon>Eubrachyura</taxon>
        <taxon>Portunoidea</taxon>
        <taxon>Portunidae</taxon>
        <taxon>Portuninae</taxon>
        <taxon>Portunus</taxon>
    </lineage>
</organism>
<name>A0A5B7H964_PORTR</name>
<reference evidence="2 3" key="1">
    <citation type="submission" date="2019-05" db="EMBL/GenBank/DDBJ databases">
        <title>Another draft genome of Portunus trituberculatus and its Hox gene families provides insights of decapod evolution.</title>
        <authorList>
            <person name="Jeong J.-H."/>
            <person name="Song I."/>
            <person name="Kim S."/>
            <person name="Choi T."/>
            <person name="Kim D."/>
            <person name="Ryu S."/>
            <person name="Kim W."/>
        </authorList>
    </citation>
    <scope>NUCLEOTIDE SEQUENCE [LARGE SCALE GENOMIC DNA]</scope>
    <source>
        <tissue evidence="2">Muscle</tissue>
    </source>
</reference>
<evidence type="ECO:0000313" key="2">
    <source>
        <dbReference type="EMBL" id="MPC65817.1"/>
    </source>
</evidence>
<protein>
    <submittedName>
        <fullName evidence="2">Uncharacterized protein</fullName>
    </submittedName>
</protein>
<dbReference type="OrthoDB" id="10055806at2759"/>
<keyword evidence="3" id="KW-1185">Reference proteome</keyword>
<dbReference type="AlphaFoldDB" id="A0A5B7H964"/>
<accession>A0A5B7H964</accession>